<evidence type="ECO:0000313" key="2">
    <source>
        <dbReference type="Proteomes" id="UP001164472"/>
    </source>
</evidence>
<keyword evidence="2" id="KW-1185">Reference proteome</keyword>
<protein>
    <submittedName>
        <fullName evidence="1">Uncharacterized protein</fullName>
    </submittedName>
</protein>
<accession>A0A9E8HH35</accession>
<reference evidence="1" key="1">
    <citation type="submission" date="2022-07" db="EMBL/GenBank/DDBJ databases">
        <title>Alkalimarinus sp. nov., isolated from gut of a Alitta virens.</title>
        <authorList>
            <person name="Yang A.I."/>
            <person name="Shin N.-R."/>
        </authorList>
    </citation>
    <scope>NUCLEOTIDE SEQUENCE</scope>
    <source>
        <strain evidence="1">FA028</strain>
    </source>
</reference>
<name>A0A9E8HH35_9ALTE</name>
<sequence length="61" mass="6955">MKPNNWVIVGSELSPYTLKLASMCQYVGLHYRMFPESGSTVENIRCLVRKECLVRGLLPLL</sequence>
<dbReference type="EMBL" id="CP101527">
    <property type="protein sequence ID" value="UZW74550.1"/>
    <property type="molecule type" value="Genomic_DNA"/>
</dbReference>
<organism evidence="1 2">
    <name type="scientific">Alkalimarinus sediminis</name>
    <dbReference type="NCBI Taxonomy" id="1632866"/>
    <lineage>
        <taxon>Bacteria</taxon>
        <taxon>Pseudomonadati</taxon>
        <taxon>Pseudomonadota</taxon>
        <taxon>Gammaproteobacteria</taxon>
        <taxon>Alteromonadales</taxon>
        <taxon>Alteromonadaceae</taxon>
        <taxon>Alkalimarinus</taxon>
    </lineage>
</organism>
<evidence type="ECO:0000313" key="1">
    <source>
        <dbReference type="EMBL" id="UZW74550.1"/>
    </source>
</evidence>
<dbReference type="AlphaFoldDB" id="A0A9E8HH35"/>
<dbReference type="KEGG" id="asem:NNL22_16225"/>
<gene>
    <name evidence="1" type="ORF">NNL22_16225</name>
</gene>
<dbReference type="Proteomes" id="UP001164472">
    <property type="component" value="Chromosome"/>
</dbReference>
<dbReference type="RefSeq" id="WP_251812636.1">
    <property type="nucleotide sequence ID" value="NZ_CP101527.1"/>
</dbReference>
<proteinExistence type="predicted"/>